<name>A0A0F9FQ11_9ZZZZ</name>
<organism evidence="1">
    <name type="scientific">marine sediment metagenome</name>
    <dbReference type="NCBI Taxonomy" id="412755"/>
    <lineage>
        <taxon>unclassified sequences</taxon>
        <taxon>metagenomes</taxon>
        <taxon>ecological metagenomes</taxon>
    </lineage>
</organism>
<accession>A0A0F9FQ11</accession>
<reference evidence="1" key="1">
    <citation type="journal article" date="2015" name="Nature">
        <title>Complex archaea that bridge the gap between prokaryotes and eukaryotes.</title>
        <authorList>
            <person name="Spang A."/>
            <person name="Saw J.H."/>
            <person name="Jorgensen S.L."/>
            <person name="Zaremba-Niedzwiedzka K."/>
            <person name="Martijn J."/>
            <person name="Lind A.E."/>
            <person name="van Eijk R."/>
            <person name="Schleper C."/>
            <person name="Guy L."/>
            <person name="Ettema T.J."/>
        </authorList>
    </citation>
    <scope>NUCLEOTIDE SEQUENCE</scope>
</reference>
<dbReference type="AlphaFoldDB" id="A0A0F9FQ11"/>
<evidence type="ECO:0000313" key="1">
    <source>
        <dbReference type="EMBL" id="KKL59340.1"/>
    </source>
</evidence>
<proteinExistence type="predicted"/>
<protein>
    <submittedName>
        <fullName evidence="1">Uncharacterized protein</fullName>
    </submittedName>
</protein>
<dbReference type="EMBL" id="LAZR01029520">
    <property type="protein sequence ID" value="KKL59340.1"/>
    <property type="molecule type" value="Genomic_DNA"/>
</dbReference>
<comment type="caution">
    <text evidence="1">The sequence shown here is derived from an EMBL/GenBank/DDBJ whole genome shotgun (WGS) entry which is preliminary data.</text>
</comment>
<feature type="non-terminal residue" evidence="1">
    <location>
        <position position="1"/>
    </location>
</feature>
<gene>
    <name evidence="1" type="ORF">LCGC14_2216370</name>
</gene>
<sequence>RDVIWGVKTISYGLEEDLVFINVNCHGRHWSCTFTKAELIRKMRSGLIELLAFENDSYSLTIKDIGKENKMKELDKPENDEKKETIKIPIKEGDLQDSTVSQLIKEKIEKDSKETVVGRKGCVDEGQTEPKEFTNNELMTVLENLTILNLKLTSKFDRLRDRIEWLQEFIIKCTKGKVLERTREKNRDVVDEIEKPIPQKEIEDKIKEIGNLFSDIVLLKMSEKE</sequence>